<dbReference type="RefSeq" id="WP_320686671.1">
    <property type="nucleotide sequence ID" value="NZ_JAXBLV010000166.1"/>
</dbReference>
<comment type="caution">
    <text evidence="1">The sequence shown here is derived from an EMBL/GenBank/DDBJ whole genome shotgun (WGS) entry which is preliminary data.</text>
</comment>
<dbReference type="Gene3D" id="3.30.750.24">
    <property type="entry name" value="STAS domain"/>
    <property type="match status" value="1"/>
</dbReference>
<name>A0ABU5EXW3_9BACT</name>
<evidence type="ECO:0000313" key="1">
    <source>
        <dbReference type="EMBL" id="MDY3560011.1"/>
    </source>
</evidence>
<organism evidence="1 2">
    <name type="scientific">Gemmata algarum</name>
    <dbReference type="NCBI Taxonomy" id="2975278"/>
    <lineage>
        <taxon>Bacteria</taxon>
        <taxon>Pseudomonadati</taxon>
        <taxon>Planctomycetota</taxon>
        <taxon>Planctomycetia</taxon>
        <taxon>Gemmatales</taxon>
        <taxon>Gemmataceae</taxon>
        <taxon>Gemmata</taxon>
    </lineage>
</organism>
<gene>
    <name evidence="1" type="ORF">R5W23_001218</name>
</gene>
<evidence type="ECO:0000313" key="2">
    <source>
        <dbReference type="Proteomes" id="UP001272242"/>
    </source>
</evidence>
<evidence type="ECO:0008006" key="3">
    <source>
        <dbReference type="Google" id="ProtNLM"/>
    </source>
</evidence>
<dbReference type="Proteomes" id="UP001272242">
    <property type="component" value="Unassembled WGS sequence"/>
</dbReference>
<proteinExistence type="predicted"/>
<accession>A0ABU5EXW3</accession>
<sequence>MSESTRAVFTISGRVEARELGGVLSLALSAARAAPDEPVYLDCGGVVSFTGDALLMLAWACHRCEAAGATVRLVEFPSQIMATVTDRLTEAITRRMAGAPAAGPRRRWDGAYSVN</sequence>
<protein>
    <recommendedName>
        <fullName evidence="3">STAS domain-containing protein</fullName>
    </recommendedName>
</protein>
<reference evidence="2" key="1">
    <citation type="journal article" date="2023" name="Mar. Drugs">
        <title>Gemmata algarum, a Novel Planctomycete Isolated from an Algal Mat, Displays Antimicrobial Activity.</title>
        <authorList>
            <person name="Kumar G."/>
            <person name="Kallscheuer N."/>
            <person name="Kashif M."/>
            <person name="Ahamad S."/>
            <person name="Jagadeeshwari U."/>
            <person name="Pannikurungottu S."/>
            <person name="Haufschild T."/>
            <person name="Kabuu M."/>
            <person name="Sasikala C."/>
            <person name="Jogler C."/>
            <person name="Ramana C."/>
        </authorList>
    </citation>
    <scope>NUCLEOTIDE SEQUENCE [LARGE SCALE GENOMIC DNA]</scope>
    <source>
        <strain evidence="2">JC673</strain>
    </source>
</reference>
<dbReference type="InterPro" id="IPR036513">
    <property type="entry name" value="STAS_dom_sf"/>
</dbReference>
<dbReference type="SUPFAM" id="SSF52091">
    <property type="entry name" value="SpoIIaa-like"/>
    <property type="match status" value="1"/>
</dbReference>
<dbReference type="EMBL" id="JAXBLV010000166">
    <property type="protein sequence ID" value="MDY3560011.1"/>
    <property type="molecule type" value="Genomic_DNA"/>
</dbReference>
<keyword evidence="2" id="KW-1185">Reference proteome</keyword>